<organism evidence="1 2">
    <name type="scientific">Armillaria gallica</name>
    <name type="common">Bulbous honey fungus</name>
    <name type="synonym">Armillaria bulbosa</name>
    <dbReference type="NCBI Taxonomy" id="47427"/>
    <lineage>
        <taxon>Eukaryota</taxon>
        <taxon>Fungi</taxon>
        <taxon>Dikarya</taxon>
        <taxon>Basidiomycota</taxon>
        <taxon>Agaricomycotina</taxon>
        <taxon>Agaricomycetes</taxon>
        <taxon>Agaricomycetidae</taxon>
        <taxon>Agaricales</taxon>
        <taxon>Marasmiineae</taxon>
        <taxon>Physalacriaceae</taxon>
        <taxon>Armillaria</taxon>
    </lineage>
</organism>
<dbReference type="AlphaFoldDB" id="A0A2H3C7W5"/>
<gene>
    <name evidence="1" type="ORF">ARMGADRAFT_1021704</name>
</gene>
<dbReference type="EMBL" id="KZ293809">
    <property type="protein sequence ID" value="PBK79149.1"/>
    <property type="molecule type" value="Genomic_DNA"/>
</dbReference>
<dbReference type="Proteomes" id="UP000217790">
    <property type="component" value="Unassembled WGS sequence"/>
</dbReference>
<sequence length="53" mass="5868">MMGGRRPQNTCRAVLPWTSIELPPSTAPRTSLKLETVGEGVDAGMVEWWEMHG</sequence>
<protein>
    <submittedName>
        <fullName evidence="1">Uncharacterized protein</fullName>
    </submittedName>
</protein>
<evidence type="ECO:0000313" key="2">
    <source>
        <dbReference type="Proteomes" id="UP000217790"/>
    </source>
</evidence>
<reference evidence="2" key="1">
    <citation type="journal article" date="2017" name="Nat. Ecol. Evol.">
        <title>Genome expansion and lineage-specific genetic innovations in the forest pathogenic fungi Armillaria.</title>
        <authorList>
            <person name="Sipos G."/>
            <person name="Prasanna A.N."/>
            <person name="Walter M.C."/>
            <person name="O'Connor E."/>
            <person name="Balint B."/>
            <person name="Krizsan K."/>
            <person name="Kiss B."/>
            <person name="Hess J."/>
            <person name="Varga T."/>
            <person name="Slot J."/>
            <person name="Riley R."/>
            <person name="Boka B."/>
            <person name="Rigling D."/>
            <person name="Barry K."/>
            <person name="Lee J."/>
            <person name="Mihaltcheva S."/>
            <person name="LaButti K."/>
            <person name="Lipzen A."/>
            <person name="Waldron R."/>
            <person name="Moloney N.M."/>
            <person name="Sperisen C."/>
            <person name="Kredics L."/>
            <person name="Vagvoelgyi C."/>
            <person name="Patrignani A."/>
            <person name="Fitzpatrick D."/>
            <person name="Nagy I."/>
            <person name="Doyle S."/>
            <person name="Anderson J.B."/>
            <person name="Grigoriev I.V."/>
            <person name="Gueldener U."/>
            <person name="Muensterkoetter M."/>
            <person name="Nagy L.G."/>
        </authorList>
    </citation>
    <scope>NUCLEOTIDE SEQUENCE [LARGE SCALE GENOMIC DNA]</scope>
    <source>
        <strain evidence="2">Ar21-2</strain>
    </source>
</reference>
<dbReference type="InParanoid" id="A0A2H3C7W5"/>
<name>A0A2H3C7W5_ARMGA</name>
<proteinExistence type="predicted"/>
<accession>A0A2H3C7W5</accession>
<keyword evidence="2" id="KW-1185">Reference proteome</keyword>
<evidence type="ECO:0000313" key="1">
    <source>
        <dbReference type="EMBL" id="PBK79149.1"/>
    </source>
</evidence>